<dbReference type="EMBL" id="CP098502">
    <property type="protein sequence ID" value="UTI64954.1"/>
    <property type="molecule type" value="Genomic_DNA"/>
</dbReference>
<dbReference type="RefSeq" id="WP_254571646.1">
    <property type="nucleotide sequence ID" value="NZ_CP098502.1"/>
</dbReference>
<keyword evidence="2" id="KW-1185">Reference proteome</keyword>
<gene>
    <name evidence="1" type="ORF">NBH00_01810</name>
</gene>
<protein>
    <submittedName>
        <fullName evidence="1">Uncharacterized protein</fullName>
    </submittedName>
</protein>
<evidence type="ECO:0000313" key="1">
    <source>
        <dbReference type="EMBL" id="UTI64954.1"/>
    </source>
</evidence>
<accession>A0ABY5DTN9</accession>
<dbReference type="Proteomes" id="UP001056035">
    <property type="component" value="Chromosome"/>
</dbReference>
<proteinExistence type="predicted"/>
<name>A0ABY5DTN9_9ACTN</name>
<reference evidence="1 2" key="1">
    <citation type="submission" date="2022-06" db="EMBL/GenBank/DDBJ databases">
        <title>Paraconexibacter antarcticus.</title>
        <authorList>
            <person name="Kim C.S."/>
        </authorList>
    </citation>
    <scope>NUCLEOTIDE SEQUENCE [LARGE SCALE GENOMIC DNA]</scope>
    <source>
        <strain evidence="1 2">02-257</strain>
    </source>
</reference>
<organism evidence="1 2">
    <name type="scientific">Paraconexibacter antarcticus</name>
    <dbReference type="NCBI Taxonomy" id="2949664"/>
    <lineage>
        <taxon>Bacteria</taxon>
        <taxon>Bacillati</taxon>
        <taxon>Actinomycetota</taxon>
        <taxon>Thermoleophilia</taxon>
        <taxon>Solirubrobacterales</taxon>
        <taxon>Paraconexibacteraceae</taxon>
        <taxon>Paraconexibacter</taxon>
    </lineage>
</organism>
<evidence type="ECO:0000313" key="2">
    <source>
        <dbReference type="Proteomes" id="UP001056035"/>
    </source>
</evidence>
<sequence>MSFGRDNDPVPPDPFGRQGRLLHVRRDVQVGLLADGTIACPTCDAPVALGPGVHGPAAALTCAYCGHAGRVRDFLELATPARPARPARVQVRVVRPGRVRIEPA</sequence>